<reference evidence="1 2" key="1">
    <citation type="submission" date="2016-10" db="EMBL/GenBank/DDBJ databases">
        <authorList>
            <person name="de Groot N.N."/>
        </authorList>
    </citation>
    <scope>NUCLEOTIDE SEQUENCE [LARGE SCALE GENOMIC DNA]</scope>
    <source>
        <strain evidence="1 2">DSM 40306</strain>
    </source>
</reference>
<accession>A0A1H4ICL6</accession>
<gene>
    <name evidence="1" type="ORF">SAMN04490357_0188</name>
</gene>
<dbReference type="EMBL" id="FNTD01000003">
    <property type="protein sequence ID" value="SEB31645.1"/>
    <property type="molecule type" value="Genomic_DNA"/>
</dbReference>
<organism evidence="1 2">
    <name type="scientific">Streptomyces misionensis</name>
    <dbReference type="NCBI Taxonomy" id="67331"/>
    <lineage>
        <taxon>Bacteria</taxon>
        <taxon>Bacillati</taxon>
        <taxon>Actinomycetota</taxon>
        <taxon>Actinomycetes</taxon>
        <taxon>Kitasatosporales</taxon>
        <taxon>Streptomycetaceae</taxon>
        <taxon>Streptomyces</taxon>
    </lineage>
</organism>
<dbReference type="RefSeq" id="WP_167381343.1">
    <property type="nucleotide sequence ID" value="NZ_FNTD01000003.1"/>
</dbReference>
<evidence type="ECO:0000313" key="1">
    <source>
        <dbReference type="EMBL" id="SEB31645.1"/>
    </source>
</evidence>
<protein>
    <submittedName>
        <fullName evidence="1">Uncharacterized protein</fullName>
    </submittedName>
</protein>
<dbReference type="STRING" id="67331.SAMN04490357_0188"/>
<dbReference type="AlphaFoldDB" id="A0A1H4ICL6"/>
<name>A0A1H4ICL6_9ACTN</name>
<evidence type="ECO:0000313" key="2">
    <source>
        <dbReference type="Proteomes" id="UP000182375"/>
    </source>
</evidence>
<sequence>MCHICGHPGPEHAVTLAPGQSLPKPGTYAPLCTDQCAACRKQRAETDAR</sequence>
<proteinExistence type="predicted"/>
<dbReference type="GeneID" id="95516754"/>
<dbReference type="Proteomes" id="UP000182375">
    <property type="component" value="Unassembled WGS sequence"/>
</dbReference>